<proteinExistence type="predicted"/>
<gene>
    <name evidence="1" type="ORF">Q5761_07675</name>
</gene>
<evidence type="ECO:0000313" key="2">
    <source>
        <dbReference type="Proteomes" id="UP001304683"/>
    </source>
</evidence>
<evidence type="ECO:0000313" key="1">
    <source>
        <dbReference type="EMBL" id="WPD18260.1"/>
    </source>
</evidence>
<keyword evidence="2" id="KW-1185">Reference proteome</keyword>
<dbReference type="Proteomes" id="UP001304683">
    <property type="component" value="Chromosome"/>
</dbReference>
<organism evidence="1 2">
    <name type="scientific">Thermaerobacter composti</name>
    <dbReference type="NCBI Taxonomy" id="554949"/>
    <lineage>
        <taxon>Bacteria</taxon>
        <taxon>Bacillati</taxon>
        <taxon>Bacillota</taxon>
        <taxon>Clostridia</taxon>
        <taxon>Eubacteriales</taxon>
        <taxon>Clostridiales Family XVII. Incertae Sedis</taxon>
        <taxon>Thermaerobacter</taxon>
    </lineage>
</organism>
<accession>A0ABZ0QPA1</accession>
<reference evidence="1 2" key="1">
    <citation type="submission" date="2023-08" db="EMBL/GenBank/DDBJ databases">
        <title>Genome sequence of Thermaerobacter compostii strain Ins1, a spore-forming filamentous bacterium isolated from a deep geothermal reservoir.</title>
        <authorList>
            <person name="Bregnard D."/>
            <person name="Gonzalez D."/>
            <person name="Junier P."/>
        </authorList>
    </citation>
    <scope>NUCLEOTIDE SEQUENCE [LARGE SCALE GENOMIC DNA]</scope>
    <source>
        <strain evidence="1 2">Ins1</strain>
    </source>
</reference>
<sequence length="80" mass="8876">MPGDLRDETGQQAVRADRTFPEAVPQIAPAGWKLQGYPLEQEQKARLIEDFKGEMKAPHLLDGGRHVVLCVRHSNPSSEA</sequence>
<dbReference type="RefSeq" id="WP_318750111.1">
    <property type="nucleotide sequence ID" value="NZ_CP132508.1"/>
</dbReference>
<name>A0ABZ0QPA1_9FIRM</name>
<dbReference type="EMBL" id="CP132508">
    <property type="protein sequence ID" value="WPD18260.1"/>
    <property type="molecule type" value="Genomic_DNA"/>
</dbReference>
<protein>
    <submittedName>
        <fullName evidence="1">Uncharacterized protein</fullName>
    </submittedName>
</protein>